<accession>A0A0K8UE32</accession>
<feature type="non-terminal residue" evidence="5">
    <location>
        <position position="1"/>
    </location>
</feature>
<dbReference type="Pfam" id="PF13359">
    <property type="entry name" value="DDE_Tnp_4"/>
    <property type="match status" value="1"/>
</dbReference>
<reference evidence="5" key="1">
    <citation type="submission" date="2015-06" db="EMBL/GenBank/DDBJ databases">
        <authorList>
            <person name="Hoefler B.C."/>
            <person name="Straight P.D."/>
        </authorList>
    </citation>
    <scope>NUCLEOTIDE SEQUENCE</scope>
</reference>
<dbReference type="OrthoDB" id="8193319at2759"/>
<feature type="region of interest" description="Disordered" evidence="3">
    <location>
        <begin position="117"/>
        <end position="158"/>
    </location>
</feature>
<dbReference type="InterPro" id="IPR027806">
    <property type="entry name" value="HARBI1_dom"/>
</dbReference>
<name>A0A0K8UE32_BACLA</name>
<gene>
    <name evidence="5" type="ORF">c0_g4_i2</name>
</gene>
<dbReference type="EMBL" id="GDHF01027377">
    <property type="protein sequence ID" value="JAI24937.1"/>
    <property type="molecule type" value="Transcribed_RNA"/>
</dbReference>
<dbReference type="AlphaFoldDB" id="A0A0K8UE32"/>
<proteinExistence type="predicted"/>
<evidence type="ECO:0000313" key="5">
    <source>
        <dbReference type="EMBL" id="JAI24937.1"/>
    </source>
</evidence>
<keyword evidence="2" id="KW-0479">Metal-binding</keyword>
<comment type="cofactor">
    <cofactor evidence="1">
        <name>a divalent metal cation</name>
        <dbReference type="ChEBI" id="CHEBI:60240"/>
    </cofactor>
</comment>
<organism evidence="5">
    <name type="scientific">Bactrocera latifrons</name>
    <name type="common">Malaysian fruit fly</name>
    <name type="synonym">Chaetodacus latifrons</name>
    <dbReference type="NCBI Taxonomy" id="174628"/>
    <lineage>
        <taxon>Eukaryota</taxon>
        <taxon>Metazoa</taxon>
        <taxon>Ecdysozoa</taxon>
        <taxon>Arthropoda</taxon>
        <taxon>Hexapoda</taxon>
        <taxon>Insecta</taxon>
        <taxon>Pterygota</taxon>
        <taxon>Neoptera</taxon>
        <taxon>Endopterygota</taxon>
        <taxon>Diptera</taxon>
        <taxon>Brachycera</taxon>
        <taxon>Muscomorpha</taxon>
        <taxon>Tephritoidea</taxon>
        <taxon>Tephritidae</taxon>
        <taxon>Bactrocera</taxon>
        <taxon>Bactrocera</taxon>
    </lineage>
</organism>
<protein>
    <recommendedName>
        <fullName evidence="4">DDE Tnp4 domain-containing protein</fullName>
    </recommendedName>
</protein>
<sequence length="158" mass="17153">FSILTKSTSVKKIFKYRLSKCRRVIENAFGQLQARFRKIGRSLPVDPKNINVIIYACCILQNFLNIENDEIPSSWIQDAADIITEIQPHHTTRAGENDVTASAIRCAITLSFREGDGDGIGHAGDGDGNEGDSGHDGDGDGGDNDGSNGGNNWVNVEF</sequence>
<evidence type="ECO:0000259" key="4">
    <source>
        <dbReference type="Pfam" id="PF13359"/>
    </source>
</evidence>
<evidence type="ECO:0000256" key="2">
    <source>
        <dbReference type="ARBA" id="ARBA00022723"/>
    </source>
</evidence>
<feature type="domain" description="DDE Tnp4" evidence="4">
    <location>
        <begin position="8"/>
        <end position="62"/>
    </location>
</feature>
<dbReference type="GO" id="GO:0046872">
    <property type="term" value="F:metal ion binding"/>
    <property type="evidence" value="ECO:0007669"/>
    <property type="project" value="UniProtKB-KW"/>
</dbReference>
<evidence type="ECO:0000256" key="1">
    <source>
        <dbReference type="ARBA" id="ARBA00001968"/>
    </source>
</evidence>
<evidence type="ECO:0000256" key="3">
    <source>
        <dbReference type="SAM" id="MobiDB-lite"/>
    </source>
</evidence>